<sequence length="69" mass="7539">MQRLNTSVRMGEVAVSSLLINGGMESGSMECALAIVIKIKRFCIEHCPVLRMFAHSGSSCVPKTFSKLH</sequence>
<protein>
    <submittedName>
        <fullName evidence="1">Uncharacterized protein</fullName>
    </submittedName>
</protein>
<accession>A0AA39G0V7</accession>
<reference evidence="1" key="2">
    <citation type="submission" date="2023-03" db="EMBL/GenBank/DDBJ databases">
        <authorList>
            <person name="Inwood S.N."/>
            <person name="Skelly J.G."/>
            <person name="Guhlin J."/>
            <person name="Harrop T.W.R."/>
            <person name="Goldson S.G."/>
            <person name="Dearden P.K."/>
        </authorList>
    </citation>
    <scope>NUCLEOTIDE SEQUENCE</scope>
    <source>
        <strain evidence="1">Lincoln</strain>
        <tissue evidence="1">Whole body</tissue>
    </source>
</reference>
<dbReference type="AlphaFoldDB" id="A0AA39G0V7"/>
<comment type="caution">
    <text evidence="1">The sequence shown here is derived from an EMBL/GenBank/DDBJ whole genome shotgun (WGS) entry which is preliminary data.</text>
</comment>
<evidence type="ECO:0000313" key="2">
    <source>
        <dbReference type="Proteomes" id="UP001168972"/>
    </source>
</evidence>
<keyword evidence="2" id="KW-1185">Reference proteome</keyword>
<reference evidence="1" key="1">
    <citation type="journal article" date="2023" name="bioRxiv">
        <title>Scaffold-level genome assemblies of two parasitoid biocontrol wasps reveal the parthenogenesis mechanism and an associated novel virus.</title>
        <authorList>
            <person name="Inwood S."/>
            <person name="Skelly J."/>
            <person name="Guhlin J."/>
            <person name="Harrop T."/>
            <person name="Goldson S."/>
            <person name="Dearden P."/>
        </authorList>
    </citation>
    <scope>NUCLEOTIDE SEQUENCE</scope>
    <source>
        <strain evidence="1">Lincoln</strain>
        <tissue evidence="1">Whole body</tissue>
    </source>
</reference>
<gene>
    <name evidence="1" type="ORF">PV327_005196</name>
</gene>
<organism evidence="1 2">
    <name type="scientific">Microctonus hyperodae</name>
    <name type="common">Parasitoid wasp</name>
    <dbReference type="NCBI Taxonomy" id="165561"/>
    <lineage>
        <taxon>Eukaryota</taxon>
        <taxon>Metazoa</taxon>
        <taxon>Ecdysozoa</taxon>
        <taxon>Arthropoda</taxon>
        <taxon>Hexapoda</taxon>
        <taxon>Insecta</taxon>
        <taxon>Pterygota</taxon>
        <taxon>Neoptera</taxon>
        <taxon>Endopterygota</taxon>
        <taxon>Hymenoptera</taxon>
        <taxon>Apocrita</taxon>
        <taxon>Ichneumonoidea</taxon>
        <taxon>Braconidae</taxon>
        <taxon>Euphorinae</taxon>
        <taxon>Microctonus</taxon>
    </lineage>
</organism>
<evidence type="ECO:0000313" key="1">
    <source>
        <dbReference type="EMBL" id="KAK0179444.1"/>
    </source>
</evidence>
<name>A0AA39G0V7_MICHY</name>
<dbReference type="EMBL" id="JAQQBR010000003">
    <property type="protein sequence ID" value="KAK0179444.1"/>
    <property type="molecule type" value="Genomic_DNA"/>
</dbReference>
<proteinExistence type="predicted"/>
<dbReference type="Proteomes" id="UP001168972">
    <property type="component" value="Unassembled WGS sequence"/>
</dbReference>